<evidence type="ECO:0000313" key="1">
    <source>
        <dbReference type="EMBL" id="KAF9648361.1"/>
    </source>
</evidence>
<accession>A0ACB6ZGV0</accession>
<protein>
    <submittedName>
        <fullName evidence="1">Beach-domain-containing protein</fullName>
    </submittedName>
</protein>
<proteinExistence type="predicted"/>
<reference evidence="1" key="2">
    <citation type="journal article" date="2020" name="Nat. Commun.">
        <title>Large-scale genome sequencing of mycorrhizal fungi provides insights into the early evolution of symbiotic traits.</title>
        <authorList>
            <person name="Miyauchi S."/>
            <person name="Kiss E."/>
            <person name="Kuo A."/>
            <person name="Drula E."/>
            <person name="Kohler A."/>
            <person name="Sanchez-Garcia M."/>
            <person name="Morin E."/>
            <person name="Andreopoulos B."/>
            <person name="Barry K.W."/>
            <person name="Bonito G."/>
            <person name="Buee M."/>
            <person name="Carver A."/>
            <person name="Chen C."/>
            <person name="Cichocki N."/>
            <person name="Clum A."/>
            <person name="Culley D."/>
            <person name="Crous P.W."/>
            <person name="Fauchery L."/>
            <person name="Girlanda M."/>
            <person name="Hayes R.D."/>
            <person name="Keri Z."/>
            <person name="LaButti K."/>
            <person name="Lipzen A."/>
            <person name="Lombard V."/>
            <person name="Magnuson J."/>
            <person name="Maillard F."/>
            <person name="Murat C."/>
            <person name="Nolan M."/>
            <person name="Ohm R.A."/>
            <person name="Pangilinan J."/>
            <person name="Pereira M.F."/>
            <person name="Perotto S."/>
            <person name="Peter M."/>
            <person name="Pfister S."/>
            <person name="Riley R."/>
            <person name="Sitrit Y."/>
            <person name="Stielow J.B."/>
            <person name="Szollosi G."/>
            <person name="Zifcakova L."/>
            <person name="Stursova M."/>
            <person name="Spatafora J.W."/>
            <person name="Tedersoo L."/>
            <person name="Vaario L.M."/>
            <person name="Yamada A."/>
            <person name="Yan M."/>
            <person name="Wang P."/>
            <person name="Xu J."/>
            <person name="Bruns T."/>
            <person name="Baldrian P."/>
            <person name="Vilgalys R."/>
            <person name="Dunand C."/>
            <person name="Henrissat B."/>
            <person name="Grigoriev I.V."/>
            <person name="Hibbett D."/>
            <person name="Nagy L.G."/>
            <person name="Martin F.M."/>
        </authorList>
    </citation>
    <scope>NUCLEOTIDE SEQUENCE</scope>
    <source>
        <strain evidence="1">P2</strain>
    </source>
</reference>
<sequence>MLRTLLTPLSSRFSATFPNTPHTVNEEDDVSPEDFARDVLVELMRNSIARLKDAQDVGSRLEVLEEILRVAQQDACTKDVFREMDGFLVLINLLTTVDMGEPPMEQILEQLRLAFAILSAVLKQHTINMDYFRLRVGYESLSRALSPSISSAPIQLQTLGLLISFAMQDFSLLDYYRPGRSDAPEVQGHLDVIRQPGGIQVLWDSLTDMPSESRHATLQALEYLTSQCLRNRAILNNLNIAPSLLQFLLASPPDSRERRRIQKTLRRVLELGASVSEARLILQSVVLPDDQLHPEVLEVVRGATRGRWPTHISFMSSASLCFSPNGVKTLPYTGFTYMAWLWVETFPTHGNQSLFAFDVNSTRVISLEIHPDGKLSLKSTAQEEPGLFPHALITKARWTHITLVHYTHRSLNPSIRLFIDGVLCDGLNWPYPKNPTTATSASYVVGDDTSNATMQWCLSTSYLISVPLDNELPRFIHHLGPKYTANFQSDELIKQLTYEASTSLNIHLFNLGQQTATSGLLKVLKSGVGFNEDAVVFLLKPDVLTEGDAKFPDAIQDEPAQVPASRWKIQGDVMKVEGHGFDYAVWKLGGAAIYLRLVQLASNSHELSRALGILTDGLRNSWQNSEDMEQLRGYDILNHLLRSKAHLINMTGFETLFEFLGLNFRSTDHSTIVNAVAYRAVALDFLLWSRTSPEIQRAHLEHFTILVQTSRYKRFNVKQRYHKMGIVRKFLFVLQTDLYQPTLLPTLTDALRAIVEANFSPDETIKPLLSMIAANVHTDTGPTASPHSAISRIDHANQRERAEHVLTMVVSLLCSSSQLLQKFAAAVPFTRICLLLLGDRPSPTVATEVLKLVRVSIDSSQTFVRKFELVSGWVILKNVIPYAWSGDAHQVIFDILLDYQGDDKSIVRCPNIIPAIIASLHRGLQYSATDLPVIFDTLSVEGATPPTVAGEDLEALLEALIQLHSTSPSFKQIFKSAQATQQFIDTHLAFASAVRSLPEISQRVTSLMDKMCHFAIALALDPSVSEKQQAELMAAAEEAQRALNPDAPSTIDPQLIPGRRMSRHKSSSSTSSVGERAMQKSMQRLQDWRKTIMISERKRLRRTAIDIRENQRQIAGLTDWVKIITNERGLWANTTAEPQWRLDETEGPYRVRKKLEPTFDHIINSKIDPTRRSGEAGDVDPDVQSVINVEVPPWAESYELTSTEMEDHWADDDPEDKHRRVRHQLESGDVIEAVTTVARVIGVDSSAGLLIFGRNNLYFLDGLVENDDGEVIDAHYAPRKLLFIPGSTVELDGRQGTLRWSYDKVLNHSNRSFLFRDVGIEIYFQDSISLFLVFLDKKHRQLAHQRLSAVLQRRVSIEPQSSALLRSPGIPAIFGRVGAKVLSGLRPDELSIAQRKWQTREISNFTYLSILNQLSGRTPSDATQYPVFPWVIQDYTSTTLDLESIVTYRDLSKPMGALTDARRDAASARYANLESVGEKPFHYGTHFSSSMIVCHFMIRLQPFTSMFKTLQGGDWDLPDRLFTDIKKAYDSASRDIRGDVRELIPEFYNLPEFLENLANLDFGRQQSTNEKIDDVGLPPWAKQDPHLFVTLNREALESEHVSRHLNEWIDLIWGHKQRDPESLNVFHPLSYEGSIDLDKITDELEREATVGIIHNFGQTPKKLFQSPHPQRIMQGTYTLPLTLQRGIVEDYRLLEQTRRASRDLGAGCPVHSIFVDSIGGIGTYSTGIVSVPPHAEEQVEWYPRGGRSDEVRIVVDRKVVQVIESVPCNSIAFADGENMASGGNDHTVRLWKLVRSYGVPLRVTVSHVMRGHKELVTCVAASRTWSIVVSGSKDGSAIVWDLNRGTYVASIWHGDDEQHEVHLVAINESTGNIATCSQEKLCLHTVNARRIAELGLRSTSILPCITSIAFLEREYTAQGIIATAGSDGTIALRTWNTNDTPAGEKAEWKFRTLRELIVRKTGAGRGRDIQITALKFIGEVLYHGQDDGKVYSWTIPEQP</sequence>
<comment type="caution">
    <text evidence="1">The sequence shown here is derived from an EMBL/GenBank/DDBJ whole genome shotgun (WGS) entry which is preliminary data.</text>
</comment>
<name>A0ACB6ZGV0_THEGA</name>
<gene>
    <name evidence="1" type="ORF">BDM02DRAFT_3115542</name>
</gene>
<evidence type="ECO:0000313" key="2">
    <source>
        <dbReference type="Proteomes" id="UP000886501"/>
    </source>
</evidence>
<reference evidence="1" key="1">
    <citation type="submission" date="2019-10" db="EMBL/GenBank/DDBJ databases">
        <authorList>
            <consortium name="DOE Joint Genome Institute"/>
            <person name="Kuo A."/>
            <person name="Miyauchi S."/>
            <person name="Kiss E."/>
            <person name="Drula E."/>
            <person name="Kohler A."/>
            <person name="Sanchez-Garcia M."/>
            <person name="Andreopoulos B."/>
            <person name="Barry K.W."/>
            <person name="Bonito G."/>
            <person name="Buee M."/>
            <person name="Carver A."/>
            <person name="Chen C."/>
            <person name="Cichocki N."/>
            <person name="Clum A."/>
            <person name="Culley D."/>
            <person name="Crous P.W."/>
            <person name="Fauchery L."/>
            <person name="Girlanda M."/>
            <person name="Hayes R."/>
            <person name="Keri Z."/>
            <person name="Labutti K."/>
            <person name="Lipzen A."/>
            <person name="Lombard V."/>
            <person name="Magnuson J."/>
            <person name="Maillard F."/>
            <person name="Morin E."/>
            <person name="Murat C."/>
            <person name="Nolan M."/>
            <person name="Ohm R."/>
            <person name="Pangilinan J."/>
            <person name="Pereira M."/>
            <person name="Perotto S."/>
            <person name="Peter M."/>
            <person name="Riley R."/>
            <person name="Sitrit Y."/>
            <person name="Stielow B."/>
            <person name="Szollosi G."/>
            <person name="Zifcakova L."/>
            <person name="Stursova M."/>
            <person name="Spatafora J.W."/>
            <person name="Tedersoo L."/>
            <person name="Vaario L.-M."/>
            <person name="Yamada A."/>
            <person name="Yan M."/>
            <person name="Wang P."/>
            <person name="Xu J."/>
            <person name="Bruns T."/>
            <person name="Baldrian P."/>
            <person name="Vilgalys R."/>
            <person name="Henrissat B."/>
            <person name="Grigoriev I.V."/>
            <person name="Hibbett D."/>
            <person name="Nagy L.G."/>
            <person name="Martin F.M."/>
        </authorList>
    </citation>
    <scope>NUCLEOTIDE SEQUENCE</scope>
    <source>
        <strain evidence="1">P2</strain>
    </source>
</reference>
<dbReference type="Proteomes" id="UP000886501">
    <property type="component" value="Unassembled WGS sequence"/>
</dbReference>
<organism evidence="1 2">
    <name type="scientific">Thelephora ganbajun</name>
    <name type="common">Ganba fungus</name>
    <dbReference type="NCBI Taxonomy" id="370292"/>
    <lineage>
        <taxon>Eukaryota</taxon>
        <taxon>Fungi</taxon>
        <taxon>Dikarya</taxon>
        <taxon>Basidiomycota</taxon>
        <taxon>Agaricomycotina</taxon>
        <taxon>Agaricomycetes</taxon>
        <taxon>Thelephorales</taxon>
        <taxon>Thelephoraceae</taxon>
        <taxon>Thelephora</taxon>
    </lineage>
</organism>
<keyword evidence="2" id="KW-1185">Reference proteome</keyword>
<dbReference type="EMBL" id="MU118015">
    <property type="protein sequence ID" value="KAF9648361.1"/>
    <property type="molecule type" value="Genomic_DNA"/>
</dbReference>